<dbReference type="CDD" id="cd06171">
    <property type="entry name" value="Sigma70_r4"/>
    <property type="match status" value="1"/>
</dbReference>
<accession>A0ABV8IRY0</accession>
<name>A0ABV8IRY0_9ACTN</name>
<dbReference type="Gene3D" id="1.10.1740.10">
    <property type="match status" value="1"/>
</dbReference>
<dbReference type="EMBL" id="JBHSBL010000016">
    <property type="protein sequence ID" value="MFC4066741.1"/>
    <property type="molecule type" value="Genomic_DNA"/>
</dbReference>
<evidence type="ECO:0000256" key="4">
    <source>
        <dbReference type="ARBA" id="ARBA00023163"/>
    </source>
</evidence>
<evidence type="ECO:0000313" key="7">
    <source>
        <dbReference type="Proteomes" id="UP001595867"/>
    </source>
</evidence>
<keyword evidence="2" id="KW-0805">Transcription regulation</keyword>
<dbReference type="NCBIfam" id="TIGR02937">
    <property type="entry name" value="sigma70-ECF"/>
    <property type="match status" value="1"/>
</dbReference>
<dbReference type="InterPro" id="IPR013325">
    <property type="entry name" value="RNA_pol_sigma_r2"/>
</dbReference>
<comment type="similarity">
    <text evidence="1">Belongs to the sigma-70 factor family. ECF subfamily.</text>
</comment>
<evidence type="ECO:0000259" key="5">
    <source>
        <dbReference type="Pfam" id="PF08281"/>
    </source>
</evidence>
<dbReference type="PANTHER" id="PTHR43133">
    <property type="entry name" value="RNA POLYMERASE ECF-TYPE SIGMA FACTO"/>
    <property type="match status" value="1"/>
</dbReference>
<evidence type="ECO:0000256" key="1">
    <source>
        <dbReference type="ARBA" id="ARBA00010641"/>
    </source>
</evidence>
<keyword evidence="3" id="KW-0731">Sigma factor</keyword>
<dbReference type="InterPro" id="IPR036388">
    <property type="entry name" value="WH-like_DNA-bd_sf"/>
</dbReference>
<dbReference type="InterPro" id="IPR013249">
    <property type="entry name" value="RNA_pol_sigma70_r4_t2"/>
</dbReference>
<sequence length="210" mass="24230">MPDKEVRNHQLWTLVTAHHTEIVSRLTFRSGNRDLAEELAQEVWVRVGGNPGYFIEHQHPLWELMNIAHDLARNHFRKQKRRGEQQPGDTAITALSDNSLADRMWRGVRRFGQDRRRDAARAVPHTSVESQADPMWYADLRIDLAEAAGELTERQQEALYLHYQQDLSPAAIALRMGISRHAAEKLLGKAFRTLRKSPRLTGWNGKEVDR</sequence>
<dbReference type="InterPro" id="IPR013324">
    <property type="entry name" value="RNA_pol_sigma_r3/r4-like"/>
</dbReference>
<dbReference type="SUPFAM" id="SSF88659">
    <property type="entry name" value="Sigma3 and sigma4 domains of RNA polymerase sigma factors"/>
    <property type="match status" value="1"/>
</dbReference>
<dbReference type="Proteomes" id="UP001595867">
    <property type="component" value="Unassembled WGS sequence"/>
</dbReference>
<dbReference type="InterPro" id="IPR014284">
    <property type="entry name" value="RNA_pol_sigma-70_dom"/>
</dbReference>
<organism evidence="6 7">
    <name type="scientific">Actinoplanes subglobosus</name>
    <dbReference type="NCBI Taxonomy" id="1547892"/>
    <lineage>
        <taxon>Bacteria</taxon>
        <taxon>Bacillati</taxon>
        <taxon>Actinomycetota</taxon>
        <taxon>Actinomycetes</taxon>
        <taxon>Micromonosporales</taxon>
        <taxon>Micromonosporaceae</taxon>
        <taxon>Actinoplanes</taxon>
    </lineage>
</organism>
<dbReference type="PANTHER" id="PTHR43133:SF63">
    <property type="entry name" value="RNA POLYMERASE SIGMA FACTOR FECI-RELATED"/>
    <property type="match status" value="1"/>
</dbReference>
<reference evidence="7" key="1">
    <citation type="journal article" date="2019" name="Int. J. Syst. Evol. Microbiol.">
        <title>The Global Catalogue of Microorganisms (GCM) 10K type strain sequencing project: providing services to taxonomists for standard genome sequencing and annotation.</title>
        <authorList>
            <consortium name="The Broad Institute Genomics Platform"/>
            <consortium name="The Broad Institute Genome Sequencing Center for Infectious Disease"/>
            <person name="Wu L."/>
            <person name="Ma J."/>
        </authorList>
    </citation>
    <scope>NUCLEOTIDE SEQUENCE [LARGE SCALE GENOMIC DNA]</scope>
    <source>
        <strain evidence="7">TBRC 5832</strain>
    </source>
</reference>
<keyword evidence="4" id="KW-0804">Transcription</keyword>
<evidence type="ECO:0000313" key="6">
    <source>
        <dbReference type="EMBL" id="MFC4066741.1"/>
    </source>
</evidence>
<feature type="domain" description="RNA polymerase sigma factor 70 region 4 type 2" evidence="5">
    <location>
        <begin position="143"/>
        <end position="194"/>
    </location>
</feature>
<protein>
    <submittedName>
        <fullName evidence="6">RNA polymerase sigma factor</fullName>
    </submittedName>
</protein>
<dbReference type="SUPFAM" id="SSF88946">
    <property type="entry name" value="Sigma2 domain of RNA polymerase sigma factors"/>
    <property type="match status" value="1"/>
</dbReference>
<evidence type="ECO:0000256" key="2">
    <source>
        <dbReference type="ARBA" id="ARBA00023015"/>
    </source>
</evidence>
<proteinExistence type="inferred from homology"/>
<keyword evidence="7" id="KW-1185">Reference proteome</keyword>
<dbReference type="InterPro" id="IPR039425">
    <property type="entry name" value="RNA_pol_sigma-70-like"/>
</dbReference>
<comment type="caution">
    <text evidence="6">The sequence shown here is derived from an EMBL/GenBank/DDBJ whole genome shotgun (WGS) entry which is preliminary data.</text>
</comment>
<gene>
    <name evidence="6" type="ORF">ACFO0C_17525</name>
</gene>
<dbReference type="RefSeq" id="WP_378067714.1">
    <property type="nucleotide sequence ID" value="NZ_JBHSBL010000016.1"/>
</dbReference>
<dbReference type="Pfam" id="PF08281">
    <property type="entry name" value="Sigma70_r4_2"/>
    <property type="match status" value="1"/>
</dbReference>
<dbReference type="Gene3D" id="1.10.10.10">
    <property type="entry name" value="Winged helix-like DNA-binding domain superfamily/Winged helix DNA-binding domain"/>
    <property type="match status" value="1"/>
</dbReference>
<evidence type="ECO:0000256" key="3">
    <source>
        <dbReference type="ARBA" id="ARBA00023082"/>
    </source>
</evidence>